<keyword evidence="3" id="KW-1185">Reference proteome</keyword>
<dbReference type="EMBL" id="DS178295">
    <property type="protein sequence ID" value="EHS63756.1"/>
    <property type="molecule type" value="Genomic_DNA"/>
</dbReference>
<dbReference type="AlphaFoldDB" id="H6QSK5"/>
<reference evidence="3" key="1">
    <citation type="journal article" date="2011" name="Proc. Natl. Acad. Sci. U.S.A.">
        <title>Obligate biotrophy features unraveled by the genomic analysis of rust fungi.</title>
        <authorList>
            <person name="Duplessis S."/>
            <person name="Cuomo C.A."/>
            <person name="Lin Y.-C."/>
            <person name="Aerts A."/>
            <person name="Tisserant E."/>
            <person name="Veneault-Fourrey C."/>
            <person name="Joly D.L."/>
            <person name="Hacquard S."/>
            <person name="Amselem J."/>
            <person name="Cantarel B.L."/>
            <person name="Chiu R."/>
            <person name="Coutinho P.M."/>
            <person name="Feau N."/>
            <person name="Field M."/>
            <person name="Frey P."/>
            <person name="Gelhaye E."/>
            <person name="Goldberg J."/>
            <person name="Grabherr M.G."/>
            <person name="Kodira C.D."/>
            <person name="Kohler A."/>
            <person name="Kuees U."/>
            <person name="Lindquist E.A."/>
            <person name="Lucas S.M."/>
            <person name="Mago R."/>
            <person name="Mauceli E."/>
            <person name="Morin E."/>
            <person name="Murat C."/>
            <person name="Pangilinan J.L."/>
            <person name="Park R."/>
            <person name="Pearson M."/>
            <person name="Quesneville H."/>
            <person name="Rouhier N."/>
            <person name="Sakthikumar S."/>
            <person name="Salamov A.A."/>
            <person name="Schmutz J."/>
            <person name="Selles B."/>
            <person name="Shapiro H."/>
            <person name="Tanguay P."/>
            <person name="Tuskan G.A."/>
            <person name="Henrissat B."/>
            <person name="Van de Peer Y."/>
            <person name="Rouze P."/>
            <person name="Ellis J.G."/>
            <person name="Dodds P.N."/>
            <person name="Schein J.E."/>
            <person name="Zhong S."/>
            <person name="Hamelin R.C."/>
            <person name="Grigoriev I.V."/>
            <person name="Szabo L.J."/>
            <person name="Martin F."/>
        </authorList>
    </citation>
    <scope>NUCLEOTIDE SEQUENCE [LARGE SCALE GENOMIC DNA]</scope>
    <source>
        <strain evidence="3">CRL 75-36-700-3 / race SCCL</strain>
    </source>
</reference>
<dbReference type="KEGG" id="pgr:PGTG_21848"/>
<evidence type="ECO:0000313" key="2">
    <source>
        <dbReference type="EMBL" id="EHS63756.1"/>
    </source>
</evidence>
<sequence length="149" mass="16883">MSTRNHRPALVEAQDLKGAPRGRYSSKLYQEYYCQAKEKNDEDMKVVAISKASELQDDLLDKINNQDFKDLFGSWDPKAECEEYLTGPTGGKYKRGKDIPVTPTPDPEMQVDPPAKVPPLHQGRSQQYQQGSPKRVSTSTQRVPTTLNW</sequence>
<dbReference type="VEuPathDB" id="FungiDB:PGTG_21848"/>
<organism evidence="2 3">
    <name type="scientific">Puccinia graminis f. sp. tritici (strain CRL 75-36-700-3 / race SCCL)</name>
    <name type="common">Black stem rust fungus</name>
    <dbReference type="NCBI Taxonomy" id="418459"/>
    <lineage>
        <taxon>Eukaryota</taxon>
        <taxon>Fungi</taxon>
        <taxon>Dikarya</taxon>
        <taxon>Basidiomycota</taxon>
        <taxon>Pucciniomycotina</taxon>
        <taxon>Pucciniomycetes</taxon>
        <taxon>Pucciniales</taxon>
        <taxon>Pucciniaceae</taxon>
        <taxon>Puccinia</taxon>
    </lineage>
</organism>
<proteinExistence type="predicted"/>
<dbReference type="InParanoid" id="H6QSK5"/>
<gene>
    <name evidence="2" type="ORF">PGTG_21848</name>
</gene>
<evidence type="ECO:0000256" key="1">
    <source>
        <dbReference type="SAM" id="MobiDB-lite"/>
    </source>
</evidence>
<name>H6QSK5_PUCGT</name>
<dbReference type="GeneID" id="13541884"/>
<feature type="compositionally biased region" description="Polar residues" evidence="1">
    <location>
        <begin position="123"/>
        <end position="149"/>
    </location>
</feature>
<feature type="region of interest" description="Disordered" evidence="1">
    <location>
        <begin position="85"/>
        <end position="149"/>
    </location>
</feature>
<dbReference type="OrthoDB" id="10450809at2759"/>
<evidence type="ECO:0000313" key="3">
    <source>
        <dbReference type="Proteomes" id="UP000008783"/>
    </source>
</evidence>
<protein>
    <submittedName>
        <fullName evidence="2">Uncharacterized protein</fullName>
    </submittedName>
</protein>
<accession>H6QSK5</accession>
<dbReference type="RefSeq" id="XP_003889515.1">
    <property type="nucleotide sequence ID" value="XM_003889466.1"/>
</dbReference>
<dbReference type="HOGENOM" id="CLU_1750607_0_0_1"/>
<dbReference type="Proteomes" id="UP000008783">
    <property type="component" value="Unassembled WGS sequence"/>
</dbReference>